<keyword evidence="1 4" id="KW-0245">EGF-like domain</keyword>
<organism evidence="8">
    <name type="scientific">Cuerna arida</name>
    <dbReference type="NCBI Taxonomy" id="1464854"/>
    <lineage>
        <taxon>Eukaryota</taxon>
        <taxon>Metazoa</taxon>
        <taxon>Ecdysozoa</taxon>
        <taxon>Arthropoda</taxon>
        <taxon>Hexapoda</taxon>
        <taxon>Insecta</taxon>
        <taxon>Pterygota</taxon>
        <taxon>Neoptera</taxon>
        <taxon>Paraneoptera</taxon>
        <taxon>Hemiptera</taxon>
        <taxon>Auchenorrhyncha</taxon>
        <taxon>Membracoidea</taxon>
        <taxon>Cicadellidae</taxon>
        <taxon>Cicadellinae</taxon>
        <taxon>Proconiini</taxon>
        <taxon>Cuerna</taxon>
    </lineage>
</organism>
<dbReference type="AlphaFoldDB" id="A0A1B6FG81"/>
<accession>A0A1B6FG81</accession>
<evidence type="ECO:0000256" key="4">
    <source>
        <dbReference type="PROSITE-ProRule" id="PRU00076"/>
    </source>
</evidence>
<dbReference type="InterPro" id="IPR001881">
    <property type="entry name" value="EGF-like_Ca-bd_dom"/>
</dbReference>
<dbReference type="PANTHER" id="PTHR24034">
    <property type="entry name" value="EGF-LIKE DOMAIN-CONTAINING PROTEIN"/>
    <property type="match status" value="1"/>
</dbReference>
<dbReference type="SUPFAM" id="SSF82671">
    <property type="entry name" value="SEA domain"/>
    <property type="match status" value="1"/>
</dbReference>
<dbReference type="Gene3D" id="2.10.25.10">
    <property type="entry name" value="Laminin"/>
    <property type="match status" value="1"/>
</dbReference>
<dbReference type="SUPFAM" id="SSF57196">
    <property type="entry name" value="EGF/Laminin"/>
    <property type="match status" value="1"/>
</dbReference>
<protein>
    <recommendedName>
        <fullName evidence="9">EGF-like domain-containing protein</fullName>
    </recommendedName>
</protein>
<dbReference type="PROSITE" id="PS01187">
    <property type="entry name" value="EGF_CA"/>
    <property type="match status" value="1"/>
</dbReference>
<feature type="disulfide bond" evidence="4">
    <location>
        <begin position="203"/>
        <end position="212"/>
    </location>
</feature>
<name>A0A1B6FG81_9HEMI</name>
<evidence type="ECO:0000313" key="8">
    <source>
        <dbReference type="EMBL" id="JAS48973.1"/>
    </source>
</evidence>
<feature type="transmembrane region" description="Helical" evidence="5">
    <location>
        <begin position="218"/>
        <end position="243"/>
    </location>
</feature>
<dbReference type="EMBL" id="GECZ01020796">
    <property type="protein sequence ID" value="JAS48973.1"/>
    <property type="molecule type" value="Transcribed_RNA"/>
</dbReference>
<reference evidence="8" key="1">
    <citation type="submission" date="2015-11" db="EMBL/GenBank/DDBJ databases">
        <title>De novo transcriptome assembly of four potential Pierce s Disease insect vectors from Arizona vineyards.</title>
        <authorList>
            <person name="Tassone E.E."/>
        </authorList>
    </citation>
    <scope>NUCLEOTIDE SEQUENCE</scope>
</reference>
<dbReference type="Pfam" id="PF07645">
    <property type="entry name" value="EGF_CA"/>
    <property type="match status" value="1"/>
</dbReference>
<dbReference type="SMART" id="SM00181">
    <property type="entry name" value="EGF"/>
    <property type="match status" value="2"/>
</dbReference>
<evidence type="ECO:0000256" key="3">
    <source>
        <dbReference type="ARBA" id="ARBA00023157"/>
    </source>
</evidence>
<dbReference type="FunFam" id="2.10.25.10:FF:000672">
    <property type="entry name" value="Uncharacterized protein, isoform C"/>
    <property type="match status" value="1"/>
</dbReference>
<gene>
    <name evidence="8" type="ORF">g.7737</name>
</gene>
<dbReference type="SMART" id="SM00179">
    <property type="entry name" value="EGF_CA"/>
    <property type="match status" value="1"/>
</dbReference>
<dbReference type="InterPro" id="IPR000742">
    <property type="entry name" value="EGF"/>
</dbReference>
<dbReference type="InterPro" id="IPR049883">
    <property type="entry name" value="NOTCH1_EGF-like"/>
</dbReference>
<evidence type="ECO:0000259" key="6">
    <source>
        <dbReference type="PROSITE" id="PS50024"/>
    </source>
</evidence>
<evidence type="ECO:0008006" key="9">
    <source>
        <dbReference type="Google" id="ProtNLM"/>
    </source>
</evidence>
<dbReference type="PROSITE" id="PS50026">
    <property type="entry name" value="EGF_3"/>
    <property type="match status" value="2"/>
</dbReference>
<feature type="domain" description="EGF-like" evidence="7">
    <location>
        <begin position="179"/>
        <end position="213"/>
    </location>
</feature>
<dbReference type="CDD" id="cd00054">
    <property type="entry name" value="EGF_CA"/>
    <property type="match status" value="1"/>
</dbReference>
<keyword evidence="5" id="KW-0812">Transmembrane</keyword>
<dbReference type="PROSITE" id="PS00010">
    <property type="entry name" value="ASX_HYDROXYL"/>
    <property type="match status" value="1"/>
</dbReference>
<evidence type="ECO:0000256" key="1">
    <source>
        <dbReference type="ARBA" id="ARBA00022536"/>
    </source>
</evidence>
<dbReference type="Gene3D" id="3.30.70.960">
    <property type="entry name" value="SEA domain"/>
    <property type="match status" value="1"/>
</dbReference>
<dbReference type="InterPro" id="IPR000152">
    <property type="entry name" value="EGF-type_Asp/Asn_hydroxyl_site"/>
</dbReference>
<dbReference type="InterPro" id="IPR050751">
    <property type="entry name" value="ECM_structural_protein"/>
</dbReference>
<dbReference type="PROSITE" id="PS50024">
    <property type="entry name" value="SEA"/>
    <property type="match status" value="1"/>
</dbReference>
<evidence type="ECO:0000256" key="2">
    <source>
        <dbReference type="ARBA" id="ARBA00022737"/>
    </source>
</evidence>
<sequence>MSLRVDRMYDQRLTWTDKLQDKDSPEYLHLEYESSNAIESAMQMTPFSDEFLGCRVNSLYTVPSRQSTGLSPVYVNLTLQLEESAETLRPAIKKDIQRHLLGVIHRRSNNIGSSSLWVDSPAGSVSQLEDLDECQHADLHDCHMVATCSNTFGSFHCVCPEGYRDPWASNNHHSGRECHTCPQDFCNHRGECRYQNDQPVCKCGGSYYGAQCEIDGEVLGVAIGASVAAVIIIVSTLVCLCMWSRRWSREQKVAAGMGSPVFGYMATTRNNTIKTPAVGTSPYQVSLEDRLRWAQIADVMAQATNHYAPEPGGIATRPSSTIFGYGGTLPHLSAPIPMPRLSLRPASVHGTRAADSSCSEEEDRTDLLGRNFHVPRPKSRSSVANQSGIYYDVDYEQQPVPTCIPMNTYTMSNRSNYYCT</sequence>
<evidence type="ECO:0000259" key="7">
    <source>
        <dbReference type="PROSITE" id="PS50026"/>
    </source>
</evidence>
<keyword evidence="2" id="KW-0677">Repeat</keyword>
<keyword evidence="3 4" id="KW-1015">Disulfide bond</keyword>
<dbReference type="PANTHER" id="PTHR24034:SF89">
    <property type="entry name" value="COMPLEMENT COMPONENT C1Q RECEPTOR"/>
    <property type="match status" value="1"/>
</dbReference>
<evidence type="ECO:0000256" key="5">
    <source>
        <dbReference type="SAM" id="Phobius"/>
    </source>
</evidence>
<keyword evidence="5" id="KW-1133">Transmembrane helix</keyword>
<dbReference type="PROSITE" id="PS00022">
    <property type="entry name" value="EGF_1"/>
    <property type="match status" value="1"/>
</dbReference>
<keyword evidence="5" id="KW-0472">Membrane</keyword>
<feature type="domain" description="EGF-like" evidence="7">
    <location>
        <begin position="130"/>
        <end position="169"/>
    </location>
</feature>
<dbReference type="InterPro" id="IPR018097">
    <property type="entry name" value="EGF_Ca-bd_CS"/>
</dbReference>
<dbReference type="GO" id="GO:0005509">
    <property type="term" value="F:calcium ion binding"/>
    <property type="evidence" value="ECO:0007669"/>
    <property type="project" value="InterPro"/>
</dbReference>
<proteinExistence type="predicted"/>
<feature type="domain" description="SEA" evidence="6">
    <location>
        <begin position="1"/>
        <end position="123"/>
    </location>
</feature>
<dbReference type="InterPro" id="IPR036364">
    <property type="entry name" value="SEA_dom_sf"/>
</dbReference>
<comment type="caution">
    <text evidence="4">Lacks conserved residue(s) required for the propagation of feature annotation.</text>
</comment>
<dbReference type="InterPro" id="IPR000082">
    <property type="entry name" value="SEA_dom"/>
</dbReference>